<feature type="compositionally biased region" description="Polar residues" evidence="1">
    <location>
        <begin position="27"/>
        <end position="50"/>
    </location>
</feature>
<gene>
    <name evidence="2" type="ORF">GMARGA_LOCUS28910</name>
</gene>
<evidence type="ECO:0000256" key="1">
    <source>
        <dbReference type="SAM" id="MobiDB-lite"/>
    </source>
</evidence>
<feature type="region of interest" description="Disordered" evidence="1">
    <location>
        <begin position="1"/>
        <end position="50"/>
    </location>
</feature>
<evidence type="ECO:0000313" key="2">
    <source>
        <dbReference type="EMBL" id="CAG8825699.1"/>
    </source>
</evidence>
<feature type="compositionally biased region" description="Polar residues" evidence="1">
    <location>
        <begin position="1"/>
        <end position="15"/>
    </location>
</feature>
<feature type="non-terminal residue" evidence="2">
    <location>
        <position position="1"/>
    </location>
</feature>
<keyword evidence="3" id="KW-1185">Reference proteome</keyword>
<dbReference type="EMBL" id="CAJVQB010037905">
    <property type="protein sequence ID" value="CAG8825699.1"/>
    <property type="molecule type" value="Genomic_DNA"/>
</dbReference>
<dbReference type="Proteomes" id="UP000789901">
    <property type="component" value="Unassembled WGS sequence"/>
</dbReference>
<sequence length="50" mass="5158">NDNGIGSRSGISTNPHLFINPEDNDNDIGSGSDISTNPYPPVSSGSGKKQ</sequence>
<name>A0ABN7WDI4_GIGMA</name>
<proteinExistence type="predicted"/>
<evidence type="ECO:0000313" key="3">
    <source>
        <dbReference type="Proteomes" id="UP000789901"/>
    </source>
</evidence>
<reference evidence="2 3" key="1">
    <citation type="submission" date="2021-06" db="EMBL/GenBank/DDBJ databases">
        <authorList>
            <person name="Kallberg Y."/>
            <person name="Tangrot J."/>
            <person name="Rosling A."/>
        </authorList>
    </citation>
    <scope>NUCLEOTIDE SEQUENCE [LARGE SCALE GENOMIC DNA]</scope>
    <source>
        <strain evidence="2 3">120-4 pot B 10/14</strain>
    </source>
</reference>
<accession>A0ABN7WDI4</accession>
<organism evidence="2 3">
    <name type="scientific">Gigaspora margarita</name>
    <dbReference type="NCBI Taxonomy" id="4874"/>
    <lineage>
        <taxon>Eukaryota</taxon>
        <taxon>Fungi</taxon>
        <taxon>Fungi incertae sedis</taxon>
        <taxon>Mucoromycota</taxon>
        <taxon>Glomeromycotina</taxon>
        <taxon>Glomeromycetes</taxon>
        <taxon>Diversisporales</taxon>
        <taxon>Gigasporaceae</taxon>
        <taxon>Gigaspora</taxon>
    </lineage>
</organism>
<protein>
    <submittedName>
        <fullName evidence="2">43246_t:CDS:1</fullName>
    </submittedName>
</protein>
<comment type="caution">
    <text evidence="2">The sequence shown here is derived from an EMBL/GenBank/DDBJ whole genome shotgun (WGS) entry which is preliminary data.</text>
</comment>
<feature type="non-terminal residue" evidence="2">
    <location>
        <position position="50"/>
    </location>
</feature>